<accession>A0A1R2BDR7</accession>
<proteinExistence type="predicted"/>
<evidence type="ECO:0000313" key="3">
    <source>
        <dbReference type="Proteomes" id="UP000187209"/>
    </source>
</evidence>
<feature type="coiled-coil region" evidence="1">
    <location>
        <begin position="160"/>
        <end position="187"/>
    </location>
</feature>
<dbReference type="Proteomes" id="UP000187209">
    <property type="component" value="Unassembled WGS sequence"/>
</dbReference>
<comment type="caution">
    <text evidence="2">The sequence shown here is derived from an EMBL/GenBank/DDBJ whole genome shotgun (WGS) entry which is preliminary data.</text>
</comment>
<keyword evidence="1" id="KW-0175">Coiled coil</keyword>
<dbReference type="EMBL" id="MPUH01000722">
    <property type="protein sequence ID" value="OMJ74902.1"/>
    <property type="molecule type" value="Genomic_DNA"/>
</dbReference>
<organism evidence="2 3">
    <name type="scientific">Stentor coeruleus</name>
    <dbReference type="NCBI Taxonomy" id="5963"/>
    <lineage>
        <taxon>Eukaryota</taxon>
        <taxon>Sar</taxon>
        <taxon>Alveolata</taxon>
        <taxon>Ciliophora</taxon>
        <taxon>Postciliodesmatophora</taxon>
        <taxon>Heterotrichea</taxon>
        <taxon>Heterotrichida</taxon>
        <taxon>Stentoridae</taxon>
        <taxon>Stentor</taxon>
    </lineage>
</organism>
<reference evidence="2 3" key="1">
    <citation type="submission" date="2016-11" db="EMBL/GenBank/DDBJ databases">
        <title>The macronuclear genome of Stentor coeruleus: a giant cell with tiny introns.</title>
        <authorList>
            <person name="Slabodnick M."/>
            <person name="Ruby J.G."/>
            <person name="Reiff S.B."/>
            <person name="Swart E.C."/>
            <person name="Gosai S."/>
            <person name="Prabakaran S."/>
            <person name="Witkowska E."/>
            <person name="Larue G.E."/>
            <person name="Fisher S."/>
            <person name="Freeman R.M."/>
            <person name="Gunawardena J."/>
            <person name="Chu W."/>
            <person name="Stover N.A."/>
            <person name="Gregory B.D."/>
            <person name="Nowacki M."/>
            <person name="Derisi J."/>
            <person name="Roy S.W."/>
            <person name="Marshall W.F."/>
            <person name="Sood P."/>
        </authorList>
    </citation>
    <scope>NUCLEOTIDE SEQUENCE [LARGE SCALE GENOMIC DNA]</scope>
    <source>
        <strain evidence="2">WM001</strain>
    </source>
</reference>
<dbReference type="SMR" id="A0A1R2BDR7"/>
<evidence type="ECO:0000313" key="2">
    <source>
        <dbReference type="EMBL" id="OMJ74902.1"/>
    </source>
</evidence>
<dbReference type="AlphaFoldDB" id="A0A1R2BDR7"/>
<gene>
    <name evidence="2" type="ORF">SteCoe_26073</name>
</gene>
<evidence type="ECO:0000256" key="1">
    <source>
        <dbReference type="SAM" id="Coils"/>
    </source>
</evidence>
<feature type="coiled-coil region" evidence="1">
    <location>
        <begin position="553"/>
        <end position="621"/>
    </location>
</feature>
<sequence>MSRNRSHEPPKPQEELIPISSYNNLMQNFQLKLSVLEKKYQTFVSHCTKIIHEAQSLLDQSINEHMVNSMNASSKLIESLTQQKVKLQDELVSIEKMSTDFHNRSKDKQYITKKLNSVILRANDCIINKLEDPKVKTYIQKVLWDMQEKIIKRVNLVVSMEDYKTKAAELEILIQKKDKDYEKLKEYIITLKNDYEMSRTISICDVKNDRKIVSPTARNLCGRTSPSFFINPNKVSQQKDQEIAKLKADIQILQEKIGELTEKAQKIVMKKEREAQKVIEDLKVEVIKKNEDIRGYKEALGKAMKNNGEYNEKIVEYEEKISYLMREVGEKDGKIVEGKEKEDRFLMEIERLNCCKEELESEMVEMKEYFQSDIDNLSRKIEKLFSENLNLKQGNEEMREKCEKIELEKEKIRAKVIENRDVGCELGQGKSEKIKGSGCSVLALKQKIKDADSHVEDLQKEIGQYKVLIEVNIGNFIYELRDKLSDFSSLIILVFQEYEKKLASLNLQIKKVISLKTSKSNPSSNSKKPSSIDFPSSEIQGIKNSEAKLHLLNEKLVQKCNYYEDLLDQLNKNYEILSIHQEIQEKSGANHKNLNKKDEIISSLQQTISNLEKQNLILDKQIQNIEFTFQSSVFDSNFPSKDYEKSYKSRHHQVSSTDLIKTFDSNLLEISASKVDLTYTLENTTIKSSHNAPTLLQMSEDEIKDLESI</sequence>
<keyword evidence="3" id="KW-1185">Reference proteome</keyword>
<feature type="coiled-coil region" evidence="1">
    <location>
        <begin position="70"/>
        <end position="97"/>
    </location>
</feature>
<name>A0A1R2BDR7_9CILI</name>
<protein>
    <submittedName>
        <fullName evidence="2">Uncharacterized protein</fullName>
    </submittedName>
</protein>
<feature type="coiled-coil region" evidence="1">
    <location>
        <begin position="236"/>
        <end position="415"/>
    </location>
</feature>